<dbReference type="PROSITE" id="PS51257">
    <property type="entry name" value="PROKAR_LIPOPROTEIN"/>
    <property type="match status" value="1"/>
</dbReference>
<dbReference type="Pfam" id="PF13349">
    <property type="entry name" value="DUF4097"/>
    <property type="match status" value="1"/>
</dbReference>
<keyword evidence="3" id="KW-1185">Reference proteome</keyword>
<evidence type="ECO:0000313" key="3">
    <source>
        <dbReference type="Proteomes" id="UP000830729"/>
    </source>
</evidence>
<reference evidence="2 3" key="1">
    <citation type="submission" date="2022-04" db="EMBL/GenBank/DDBJ databases">
        <title>Diverse halophilic archaea isolated from saline environments.</title>
        <authorList>
            <person name="Cui H.-L."/>
        </authorList>
    </citation>
    <scope>NUCLEOTIDE SEQUENCE [LARGE SCALE GENOMIC DNA]</scope>
    <source>
        <strain evidence="2 3">XZYJT49</strain>
    </source>
</reference>
<feature type="domain" description="DUF4097" evidence="1">
    <location>
        <begin position="137"/>
        <end position="273"/>
    </location>
</feature>
<dbReference type="GeneID" id="72183966"/>
<dbReference type="RefSeq" id="WP_248650930.1">
    <property type="nucleotide sequence ID" value="NZ_CP096659.1"/>
</dbReference>
<organism evidence="2 3">
    <name type="scientific">Halorussus limi</name>
    <dbReference type="NCBI Taxonomy" id="2938695"/>
    <lineage>
        <taxon>Archaea</taxon>
        <taxon>Methanobacteriati</taxon>
        <taxon>Methanobacteriota</taxon>
        <taxon>Stenosarchaea group</taxon>
        <taxon>Halobacteria</taxon>
        <taxon>Halobacteriales</taxon>
        <taxon>Haladaptataceae</taxon>
        <taxon>Halorussus</taxon>
    </lineage>
</organism>
<sequence length="277" mass="28831">MNVDTQRRRLLGLGATGALAALSGCSGATPFVGKRLEDARTFDAGSVDTVTVNGQNGEVRVRPTDADRVRVETVKQSGSVFADLSDVRVEMSVESGELAVKTRRTGDGSWLGGPPSVKIRVELPSSVGLGRLRTENGTVDVRGVATDATLVTENGRVEAHDIDGFVSAESENGSVAIRGVSGVGDVRTENGSVQLDVPAIRGATTVESENGSVDAAVASDLNATLSARTDNGDLDVRLPNFEADVRSEHLVEGTLGDGGPELRFATENGSVELSELQ</sequence>
<proteinExistence type="predicted"/>
<dbReference type="Proteomes" id="UP000830729">
    <property type="component" value="Chromosome"/>
</dbReference>
<protein>
    <submittedName>
        <fullName evidence="2">DUF4097 domain-containing protein</fullName>
    </submittedName>
</protein>
<dbReference type="KEGG" id="halx:M0R89_02165"/>
<accession>A0A8U0HVE3</accession>
<dbReference type="InterPro" id="IPR006311">
    <property type="entry name" value="TAT_signal"/>
</dbReference>
<gene>
    <name evidence="2" type="ORF">M0R89_02165</name>
</gene>
<dbReference type="PROSITE" id="PS51318">
    <property type="entry name" value="TAT"/>
    <property type="match status" value="1"/>
</dbReference>
<evidence type="ECO:0000259" key="1">
    <source>
        <dbReference type="Pfam" id="PF13349"/>
    </source>
</evidence>
<dbReference type="EMBL" id="CP096659">
    <property type="protein sequence ID" value="UPV74887.1"/>
    <property type="molecule type" value="Genomic_DNA"/>
</dbReference>
<dbReference type="InterPro" id="IPR025164">
    <property type="entry name" value="Toastrack_DUF4097"/>
</dbReference>
<name>A0A8U0HVE3_9EURY</name>
<dbReference type="AlphaFoldDB" id="A0A8U0HVE3"/>
<evidence type="ECO:0000313" key="2">
    <source>
        <dbReference type="EMBL" id="UPV74887.1"/>
    </source>
</evidence>